<comment type="similarity">
    <text evidence="1 3">Belongs to the 5'-nucleotidase family.</text>
</comment>
<reference evidence="7 8" key="1">
    <citation type="submission" date="2017-09" db="EMBL/GenBank/DDBJ databases">
        <title>Genomic, metabolic, and phenotypic characteristics of bacterial isolates from the natural microbiome of the model nematode Caenorhabditis elegans.</title>
        <authorList>
            <person name="Zimmermann J."/>
            <person name="Obeng N."/>
            <person name="Yang W."/>
            <person name="Obeng O."/>
            <person name="Kissoyan K."/>
            <person name="Pees B."/>
            <person name="Dirksen P."/>
            <person name="Hoppner M."/>
            <person name="Franke A."/>
            <person name="Rosenstiel P."/>
            <person name="Leippe M."/>
            <person name="Dierking K."/>
            <person name="Kaleta C."/>
            <person name="Schulenburg H."/>
        </authorList>
    </citation>
    <scope>NUCLEOTIDE SEQUENCE [LARGE SCALE GENOMIC DNA]</scope>
    <source>
        <strain evidence="7 8">MYb73</strain>
    </source>
</reference>
<dbReference type="PROSITE" id="PS51257">
    <property type="entry name" value="PROKAR_LIPOPROTEIN"/>
    <property type="match status" value="1"/>
</dbReference>
<feature type="chain" id="PRO_5015369414" evidence="3">
    <location>
        <begin position="26"/>
        <end position="706"/>
    </location>
</feature>
<dbReference type="PROSITE" id="PS00786">
    <property type="entry name" value="5_NUCLEOTIDASE_2"/>
    <property type="match status" value="1"/>
</dbReference>
<feature type="region of interest" description="Disordered" evidence="4">
    <location>
        <begin position="26"/>
        <end position="47"/>
    </location>
</feature>
<evidence type="ECO:0000259" key="6">
    <source>
        <dbReference type="Pfam" id="PF02872"/>
    </source>
</evidence>
<dbReference type="Pfam" id="PF00149">
    <property type="entry name" value="Metallophos"/>
    <property type="match status" value="1"/>
</dbReference>
<name>A0A2S0I9X7_9BURK</name>
<dbReference type="GO" id="GO:0030288">
    <property type="term" value="C:outer membrane-bounded periplasmic space"/>
    <property type="evidence" value="ECO:0007669"/>
    <property type="project" value="TreeGrafter"/>
</dbReference>
<dbReference type="PANTHER" id="PTHR11575:SF6">
    <property type="entry name" value="2',3'-CYCLIC-NUCLEOTIDE 2'-PHOSPHODIESTERASE_3'-NUCLEOTIDASE"/>
    <property type="match status" value="1"/>
</dbReference>
<keyword evidence="3" id="KW-0547">Nucleotide-binding</keyword>
<accession>A0A2S0I9X7</accession>
<dbReference type="InterPro" id="IPR006146">
    <property type="entry name" value="5'-Nucleotdase_CS"/>
</dbReference>
<dbReference type="OrthoDB" id="9803927at2"/>
<dbReference type="PANTHER" id="PTHR11575">
    <property type="entry name" value="5'-NUCLEOTIDASE-RELATED"/>
    <property type="match status" value="1"/>
</dbReference>
<keyword evidence="3" id="KW-0378">Hydrolase</keyword>
<evidence type="ECO:0000256" key="1">
    <source>
        <dbReference type="ARBA" id="ARBA00006654"/>
    </source>
</evidence>
<keyword evidence="8" id="KW-1185">Reference proteome</keyword>
<dbReference type="InterPro" id="IPR006179">
    <property type="entry name" value="5_nucleotidase/apyrase"/>
</dbReference>
<dbReference type="InterPro" id="IPR036907">
    <property type="entry name" value="5'-Nucleotdase_C_sf"/>
</dbReference>
<dbReference type="GO" id="GO:0046872">
    <property type="term" value="F:metal ion binding"/>
    <property type="evidence" value="ECO:0007669"/>
    <property type="project" value="InterPro"/>
</dbReference>
<evidence type="ECO:0000256" key="3">
    <source>
        <dbReference type="RuleBase" id="RU362119"/>
    </source>
</evidence>
<evidence type="ECO:0000313" key="8">
    <source>
        <dbReference type="Proteomes" id="UP000239477"/>
    </source>
</evidence>
<dbReference type="Gene3D" id="3.90.780.10">
    <property type="entry name" value="5'-Nucleotidase, C-terminal domain"/>
    <property type="match status" value="1"/>
</dbReference>
<evidence type="ECO:0000256" key="4">
    <source>
        <dbReference type="SAM" id="MobiDB-lite"/>
    </source>
</evidence>
<dbReference type="RefSeq" id="WP_105239387.1">
    <property type="nucleotide sequence ID" value="NZ_CP023270.1"/>
</dbReference>
<dbReference type="InterPro" id="IPR004843">
    <property type="entry name" value="Calcineurin-like_PHP"/>
</dbReference>
<dbReference type="SUPFAM" id="SSF56300">
    <property type="entry name" value="Metallo-dependent phosphatases"/>
    <property type="match status" value="1"/>
</dbReference>
<keyword evidence="2 3" id="KW-0732">Signal</keyword>
<dbReference type="Proteomes" id="UP000239477">
    <property type="component" value="Chromosome"/>
</dbReference>
<organism evidence="7 8">
    <name type="scientific">Achromobacter spanius</name>
    <dbReference type="NCBI Taxonomy" id="217203"/>
    <lineage>
        <taxon>Bacteria</taxon>
        <taxon>Pseudomonadati</taxon>
        <taxon>Pseudomonadota</taxon>
        <taxon>Betaproteobacteria</taxon>
        <taxon>Burkholderiales</taxon>
        <taxon>Alcaligenaceae</taxon>
        <taxon>Achromobacter</taxon>
    </lineage>
</organism>
<evidence type="ECO:0000313" key="7">
    <source>
        <dbReference type="EMBL" id="AVJ28607.1"/>
    </source>
</evidence>
<protein>
    <submittedName>
        <fullName evidence="7">Bifunctional metallophosphatase/5'-nucleotidase</fullName>
    </submittedName>
</protein>
<sequence>MKPHLRKIFAVTASFALVAGLSACGGDDDDDDTTAPETPPQTSVPQGTTLDLAILGTTDLHANVLGYDYYKLAEDKSYGMDRTATLIANARKQYPNTLLLDNGDTVQGTALSDYQALVSPVQCSDMIAIYKQMKLLSYDAATMGNHEFNYGLPYLSQITNVDFGLAGITKGTAQTNPAGAKDCAAPAFPFVSANVVSAASKQPIFKPYVLLEKTFTATDSAGKSIDVPLKVGVIGFAPPPIMQWDKANLEGHVEVTGWKETAARYVPEMKAAGADLVVALAHGGIDLATPYSPDMENGAGYLSQVPGIDALITGHQHLLFPDTNAKSQFAGQPGVELEKGLINGVPTVQAGQWGNNLGQITLKLAYDQGWKVQKEATQVQRISTRLTAQSGSTPATYVAPDAAAQQLVQAEHAATIDYVKTPIGQSQFDMATYYALAGDVSALQIVNMAQIDYLTDYIAKNSPSYAGLPILSAAAPFKGGRNGPGDFTYVKQGNVAINNAADLYLYPNTLQVVRVSGDIVRQWLEKTAEQFKQIDPAQVAPQDLIDTGFPTFNFDVLYAAGNALQYEIDVTKPKGSRITALTYNGTPLDLTAQFLVVTNNYRASGGGDFPGLAGGKGDIVLQAPDASRDVLISYIKKNPTLDLATYGLDRSWRFAQVSSLAGPVVFSSVPGTLAMATAHDVTNVSVFDATPDPVTQLSRYAIDLTQ</sequence>
<dbReference type="PRINTS" id="PR01607">
    <property type="entry name" value="APYRASEFAMLY"/>
</dbReference>
<dbReference type="Gene3D" id="3.60.21.10">
    <property type="match status" value="1"/>
</dbReference>
<dbReference type="InterPro" id="IPR008334">
    <property type="entry name" value="5'-Nucleotdase_C"/>
</dbReference>
<evidence type="ECO:0000259" key="5">
    <source>
        <dbReference type="Pfam" id="PF00149"/>
    </source>
</evidence>
<feature type="domain" description="5'-Nucleotidase C-terminal" evidence="6">
    <location>
        <begin position="485"/>
        <end position="612"/>
    </location>
</feature>
<dbReference type="GO" id="GO:0009166">
    <property type="term" value="P:nucleotide catabolic process"/>
    <property type="evidence" value="ECO:0007669"/>
    <property type="project" value="InterPro"/>
</dbReference>
<gene>
    <name evidence="7" type="ORF">CLM73_16630</name>
</gene>
<feature type="signal peptide" evidence="3">
    <location>
        <begin position="1"/>
        <end position="25"/>
    </location>
</feature>
<dbReference type="InterPro" id="IPR029052">
    <property type="entry name" value="Metallo-depent_PP-like"/>
</dbReference>
<dbReference type="EMBL" id="CP023270">
    <property type="protein sequence ID" value="AVJ28607.1"/>
    <property type="molecule type" value="Genomic_DNA"/>
</dbReference>
<dbReference type="SUPFAM" id="SSF55816">
    <property type="entry name" value="5'-nucleotidase (syn. UDP-sugar hydrolase), C-terminal domain"/>
    <property type="match status" value="1"/>
</dbReference>
<dbReference type="Pfam" id="PF02872">
    <property type="entry name" value="5_nucleotid_C"/>
    <property type="match status" value="1"/>
</dbReference>
<dbReference type="GO" id="GO:0000166">
    <property type="term" value="F:nucleotide binding"/>
    <property type="evidence" value="ECO:0007669"/>
    <property type="project" value="UniProtKB-KW"/>
</dbReference>
<dbReference type="AlphaFoldDB" id="A0A2S0I9X7"/>
<evidence type="ECO:0000256" key="2">
    <source>
        <dbReference type="ARBA" id="ARBA00022729"/>
    </source>
</evidence>
<dbReference type="GO" id="GO:0016788">
    <property type="term" value="F:hydrolase activity, acting on ester bonds"/>
    <property type="evidence" value="ECO:0007669"/>
    <property type="project" value="InterPro"/>
</dbReference>
<proteinExistence type="inferred from homology"/>
<feature type="domain" description="Calcineurin-like phosphoesterase" evidence="5">
    <location>
        <begin position="54"/>
        <end position="317"/>
    </location>
</feature>